<keyword evidence="1" id="KW-0812">Transmembrane</keyword>
<name>G5Q720_SALMO</name>
<dbReference type="EMBL" id="AFCS01000941">
    <property type="protein sequence ID" value="EHC75738.1"/>
    <property type="molecule type" value="Genomic_DNA"/>
</dbReference>
<gene>
    <name evidence="2" type="ORF">LTSEMON_4078</name>
</gene>
<accession>G5Q720</accession>
<dbReference type="Proteomes" id="UP000003221">
    <property type="component" value="Unassembled WGS sequence"/>
</dbReference>
<dbReference type="PATRIC" id="fig|913242.3.peg.3514"/>
<dbReference type="AlphaFoldDB" id="G5Q720"/>
<evidence type="ECO:0000256" key="1">
    <source>
        <dbReference type="SAM" id="Phobius"/>
    </source>
</evidence>
<evidence type="ECO:0000313" key="2">
    <source>
        <dbReference type="EMBL" id="EHC75738.1"/>
    </source>
</evidence>
<reference evidence="2 3" key="1">
    <citation type="journal article" date="2011" name="BMC Genomics">
        <title>Genome sequencing reveals diversification of virulence factor content and possible host adaptation in distinct subpopulations of Salmonella enterica.</title>
        <authorList>
            <person name="den Bakker H.C."/>
            <person name="Moreno Switt A.I."/>
            <person name="Govoni G."/>
            <person name="Cummings C.A."/>
            <person name="Ranieri M.L."/>
            <person name="Degoricija L."/>
            <person name="Hoelzer K."/>
            <person name="Rodriguez-Rivera L.D."/>
            <person name="Brown S."/>
            <person name="Bolchacova E."/>
            <person name="Furtado M.R."/>
            <person name="Wiedmann M."/>
        </authorList>
    </citation>
    <scope>NUCLEOTIDE SEQUENCE [LARGE SCALE GENOMIC DNA]</scope>
    <source>
        <strain evidence="2 3">S5-403</strain>
    </source>
</reference>
<feature type="transmembrane region" description="Helical" evidence="1">
    <location>
        <begin position="40"/>
        <end position="62"/>
    </location>
</feature>
<keyword evidence="1" id="KW-0472">Membrane</keyword>
<comment type="caution">
    <text evidence="2">The sequence shown here is derived from an EMBL/GenBank/DDBJ whole genome shotgun (WGS) entry which is preliminary data.</text>
</comment>
<protein>
    <submittedName>
        <fullName evidence="2">Uncharacterized protein</fullName>
    </submittedName>
</protein>
<sequence length="155" mass="17462">MESRQYTRHLSLSELKWFAIGIGFFILSIATATVNYRLSGISLLVGLLFIIWKFSVTVLFLFTPRRMTLTETALQAGHRVIHYDALESMRLLHQSALESMRLLHQSVAARSTSSTLISGTMATEFTTDWLLNLSGDTVLRWVRASPPMDVLNSAK</sequence>
<evidence type="ECO:0000313" key="3">
    <source>
        <dbReference type="Proteomes" id="UP000003221"/>
    </source>
</evidence>
<proteinExistence type="predicted"/>
<feature type="transmembrane region" description="Helical" evidence="1">
    <location>
        <begin position="15"/>
        <end position="34"/>
    </location>
</feature>
<keyword evidence="1" id="KW-1133">Transmembrane helix</keyword>
<organism evidence="2 3">
    <name type="scientific">Salmonella enterica subsp. enterica serovar Montevideo str. S5-403</name>
    <dbReference type="NCBI Taxonomy" id="913242"/>
    <lineage>
        <taxon>Bacteria</taxon>
        <taxon>Pseudomonadati</taxon>
        <taxon>Pseudomonadota</taxon>
        <taxon>Gammaproteobacteria</taxon>
        <taxon>Enterobacterales</taxon>
        <taxon>Enterobacteriaceae</taxon>
        <taxon>Salmonella</taxon>
    </lineage>
</organism>